<keyword evidence="5" id="KW-1133">Transmembrane helix</keyword>
<evidence type="ECO:0000313" key="7">
    <source>
        <dbReference type="EMBL" id="URZ11870.1"/>
    </source>
</evidence>
<evidence type="ECO:0000313" key="8">
    <source>
        <dbReference type="Proteomes" id="UP000190951"/>
    </source>
</evidence>
<keyword evidence="3" id="KW-1003">Cell membrane</keyword>
<name>A0A1S8L4E8_9CLOT</name>
<evidence type="ECO:0000256" key="2">
    <source>
        <dbReference type="ARBA" id="ARBA00005745"/>
    </source>
</evidence>
<dbReference type="AlphaFoldDB" id="A0A1S8L4E8"/>
<dbReference type="GO" id="GO:0005886">
    <property type="term" value="C:plasma membrane"/>
    <property type="evidence" value="ECO:0007669"/>
    <property type="project" value="UniProtKB-SubCell"/>
</dbReference>
<protein>
    <submittedName>
        <fullName evidence="7">Type II secretion system protein F</fullName>
    </submittedName>
</protein>
<evidence type="ECO:0000256" key="5">
    <source>
        <dbReference type="ARBA" id="ARBA00022989"/>
    </source>
</evidence>
<dbReference type="InterPro" id="IPR042094">
    <property type="entry name" value="T2SS_GspF_sf"/>
</dbReference>
<organism evidence="7 8">
    <name type="scientific">Clostridium felsineum</name>
    <dbReference type="NCBI Taxonomy" id="36839"/>
    <lineage>
        <taxon>Bacteria</taxon>
        <taxon>Bacillati</taxon>
        <taxon>Bacillota</taxon>
        <taxon>Clostridia</taxon>
        <taxon>Eubacteriales</taxon>
        <taxon>Clostridiaceae</taxon>
        <taxon>Clostridium</taxon>
    </lineage>
</organism>
<comment type="similarity">
    <text evidence="2">Belongs to the GSP F family.</text>
</comment>
<dbReference type="EMBL" id="CP096983">
    <property type="protein sequence ID" value="URZ11870.1"/>
    <property type="molecule type" value="Genomic_DNA"/>
</dbReference>
<dbReference type="InterPro" id="IPR003004">
    <property type="entry name" value="GspF/PilC"/>
</dbReference>
<evidence type="ECO:0000256" key="6">
    <source>
        <dbReference type="ARBA" id="ARBA00023136"/>
    </source>
</evidence>
<accession>A0A1S8L4E8</accession>
<keyword evidence="8" id="KW-1185">Reference proteome</keyword>
<dbReference type="STRING" id="84029.CROST_23980"/>
<dbReference type="PANTHER" id="PTHR30012">
    <property type="entry name" value="GENERAL SECRETION PATHWAY PROTEIN"/>
    <property type="match status" value="1"/>
</dbReference>
<dbReference type="PRINTS" id="PR00812">
    <property type="entry name" value="BCTERIALGSPF"/>
</dbReference>
<dbReference type="Proteomes" id="UP000190951">
    <property type="component" value="Chromosome"/>
</dbReference>
<dbReference type="Gene3D" id="1.20.81.30">
    <property type="entry name" value="Type II secretion system (T2SS), domain F"/>
    <property type="match status" value="2"/>
</dbReference>
<dbReference type="KEGG" id="crw:CROST_025870"/>
<gene>
    <name evidence="7" type="primary">epsF</name>
    <name evidence="7" type="ORF">CROST_025870</name>
</gene>
<evidence type="ECO:0000256" key="4">
    <source>
        <dbReference type="ARBA" id="ARBA00022692"/>
    </source>
</evidence>
<dbReference type="InterPro" id="IPR018076">
    <property type="entry name" value="T2SS_GspF_dom"/>
</dbReference>
<dbReference type="Pfam" id="PF00482">
    <property type="entry name" value="T2SSF"/>
    <property type="match status" value="2"/>
</dbReference>
<sequence length="395" mass="45730">MKQYKYKAVNLDGKVIKGETFLGNEFEIVMELRNNKYFLTSLKESRKMFIKSRKIRSKELYIFSKQMAYMMNAGFNICESLNILKDKFQGNMQRLIIFIKKGVENGNSIYKSIDEADSTVPNFFKSMILIGEESGNLSEVFKNMAEHYKHQWRTEEKIKNAATYPTIVFVFTMLVLVFLVSRVIPKFIDTLNSLGGKLPKITEFLLNISYFIRGNFIIILVAILVCFVFIKKVMSIEKNRLKVDKLKFKLPLLKNIYKNKIALRFSSALYILIKSGIDVIKGMYIASEVLENSYGEKCIKDVIEELRNGESFREAFTTMEIFNNQAKDMFIMAEECGNIEEIMGNISELYKEQFNDDLKRIINFIEPCMIIILAVFVGTIIISSILPMINIMNSI</sequence>
<evidence type="ECO:0000256" key="3">
    <source>
        <dbReference type="ARBA" id="ARBA00022475"/>
    </source>
</evidence>
<evidence type="ECO:0000256" key="1">
    <source>
        <dbReference type="ARBA" id="ARBA00004651"/>
    </source>
</evidence>
<proteinExistence type="inferred from homology"/>
<keyword evidence="6" id="KW-0472">Membrane</keyword>
<keyword evidence="4" id="KW-0812">Transmembrane</keyword>
<dbReference type="RefSeq" id="WP_077833672.1">
    <property type="nucleotide sequence ID" value="NZ_CP096983.1"/>
</dbReference>
<dbReference type="PANTHER" id="PTHR30012:SF0">
    <property type="entry name" value="TYPE II SECRETION SYSTEM PROTEIN F-RELATED"/>
    <property type="match status" value="1"/>
</dbReference>
<reference evidence="7 8" key="1">
    <citation type="submission" date="2022-04" db="EMBL/GenBank/DDBJ databases">
        <title>Genome sequence of C. roseum typestrain.</title>
        <authorList>
            <person name="Poehlein A."/>
            <person name="Schoch T."/>
            <person name="Duerre P."/>
            <person name="Daniel R."/>
        </authorList>
    </citation>
    <scope>NUCLEOTIDE SEQUENCE [LARGE SCALE GENOMIC DNA]</scope>
    <source>
        <strain evidence="7 8">DSM 7320</strain>
    </source>
</reference>
<comment type="subcellular location">
    <subcellularLocation>
        <location evidence="1">Cell membrane</location>
        <topology evidence="1">Multi-pass membrane protein</topology>
    </subcellularLocation>
</comment>